<dbReference type="EMBL" id="BGPR01008922">
    <property type="protein sequence ID" value="GBN36917.1"/>
    <property type="molecule type" value="Genomic_DNA"/>
</dbReference>
<dbReference type="OrthoDB" id="411823at2759"/>
<proteinExistence type="predicted"/>
<evidence type="ECO:0008006" key="3">
    <source>
        <dbReference type="Google" id="ProtNLM"/>
    </source>
</evidence>
<evidence type="ECO:0000313" key="1">
    <source>
        <dbReference type="EMBL" id="GBN36917.1"/>
    </source>
</evidence>
<protein>
    <recommendedName>
        <fullName evidence="3">RNase H type-1 domain-containing protein</fullName>
    </recommendedName>
</protein>
<dbReference type="InterPro" id="IPR036397">
    <property type="entry name" value="RNaseH_sf"/>
</dbReference>
<gene>
    <name evidence="1" type="ORF">AVEN_87531_1</name>
</gene>
<sequence>MSLHTKIYSLASNFNKIIKPNWSINKELVKSCYFTVIALLYGDGVWGGALTIEKIKRLQTIQRVFLMELLRPYRTTATQAHNILARISPIHLKAKYDFLKFQIWTSRLGLDGSIDINNLDSHLFLSQINLNTRVLDIPEELNVNAFEVYTDGSKIAGGVGFSVCILKDEIQQNILSYKLNTDNTVLQEESATLGAASAWAVETNNKINIFSDSRSSIDALKGHRAKSKFVNGIKEKFHLAERLVGLA</sequence>
<dbReference type="Proteomes" id="UP000499080">
    <property type="component" value="Unassembled WGS sequence"/>
</dbReference>
<dbReference type="GO" id="GO:0003676">
    <property type="term" value="F:nucleic acid binding"/>
    <property type="evidence" value="ECO:0007669"/>
    <property type="project" value="InterPro"/>
</dbReference>
<dbReference type="Gene3D" id="3.30.420.10">
    <property type="entry name" value="Ribonuclease H-like superfamily/Ribonuclease H"/>
    <property type="match status" value="1"/>
</dbReference>
<accession>A0A4Y2NFN0</accession>
<dbReference type="InterPro" id="IPR012337">
    <property type="entry name" value="RNaseH-like_sf"/>
</dbReference>
<organism evidence="1 2">
    <name type="scientific">Araneus ventricosus</name>
    <name type="common">Orbweaver spider</name>
    <name type="synonym">Epeira ventricosa</name>
    <dbReference type="NCBI Taxonomy" id="182803"/>
    <lineage>
        <taxon>Eukaryota</taxon>
        <taxon>Metazoa</taxon>
        <taxon>Ecdysozoa</taxon>
        <taxon>Arthropoda</taxon>
        <taxon>Chelicerata</taxon>
        <taxon>Arachnida</taxon>
        <taxon>Araneae</taxon>
        <taxon>Araneomorphae</taxon>
        <taxon>Entelegynae</taxon>
        <taxon>Araneoidea</taxon>
        <taxon>Araneidae</taxon>
        <taxon>Araneus</taxon>
    </lineage>
</organism>
<comment type="caution">
    <text evidence="1">The sequence shown here is derived from an EMBL/GenBank/DDBJ whole genome shotgun (WGS) entry which is preliminary data.</text>
</comment>
<evidence type="ECO:0000313" key="2">
    <source>
        <dbReference type="Proteomes" id="UP000499080"/>
    </source>
</evidence>
<dbReference type="SUPFAM" id="SSF53098">
    <property type="entry name" value="Ribonuclease H-like"/>
    <property type="match status" value="1"/>
</dbReference>
<reference evidence="1 2" key="1">
    <citation type="journal article" date="2019" name="Sci. Rep.">
        <title>Orb-weaving spider Araneus ventricosus genome elucidates the spidroin gene catalogue.</title>
        <authorList>
            <person name="Kono N."/>
            <person name="Nakamura H."/>
            <person name="Ohtoshi R."/>
            <person name="Moran D.A.P."/>
            <person name="Shinohara A."/>
            <person name="Yoshida Y."/>
            <person name="Fujiwara M."/>
            <person name="Mori M."/>
            <person name="Tomita M."/>
            <person name="Arakawa K."/>
        </authorList>
    </citation>
    <scope>NUCLEOTIDE SEQUENCE [LARGE SCALE GENOMIC DNA]</scope>
</reference>
<name>A0A4Y2NFN0_ARAVE</name>
<dbReference type="AlphaFoldDB" id="A0A4Y2NFN0"/>
<keyword evidence="2" id="KW-1185">Reference proteome</keyword>